<feature type="transmembrane region" description="Helical" evidence="1">
    <location>
        <begin position="153"/>
        <end position="173"/>
    </location>
</feature>
<sequence>MKSVNTLTIPALLCKVLYFFIAAATVFITVIFIHLQIAPSYYAGWNAELMTPKSILSITTFERWSADLYNESTLLSFDKIKKTSLYFNYFRVLAILYFIFLTIKEFSKIIESVKLIETFHQRNILSFQKMFRYLLATSILFGVTIVNGQEANLYSYSIQVTPLILSFAALMMAEIFKQGNQLLEENQLTI</sequence>
<proteinExistence type="predicted"/>
<dbReference type="Pfam" id="PF11188">
    <property type="entry name" value="DUF2975"/>
    <property type="match status" value="1"/>
</dbReference>
<evidence type="ECO:0000313" key="2">
    <source>
        <dbReference type="EMBL" id="REA57774.1"/>
    </source>
</evidence>
<dbReference type="RefSeq" id="WP_115833265.1">
    <property type="nucleotide sequence ID" value="NZ_QNUL01000025.1"/>
</dbReference>
<protein>
    <recommendedName>
        <fullName evidence="4">DUF2975 domain-containing protein</fullName>
    </recommendedName>
</protein>
<dbReference type="OrthoDB" id="894231at2"/>
<feature type="transmembrane region" description="Helical" evidence="1">
    <location>
        <begin position="85"/>
        <end position="103"/>
    </location>
</feature>
<name>A0A3D8Y5B6_9BACT</name>
<feature type="transmembrane region" description="Helical" evidence="1">
    <location>
        <begin position="130"/>
        <end position="147"/>
    </location>
</feature>
<accession>A0A3D8Y5B6</accession>
<keyword evidence="1" id="KW-0472">Membrane</keyword>
<keyword evidence="3" id="KW-1185">Reference proteome</keyword>
<dbReference type="AlphaFoldDB" id="A0A3D8Y5B6"/>
<organism evidence="2 3">
    <name type="scientific">Dyadobacter luteus</name>
    <dbReference type="NCBI Taxonomy" id="2259619"/>
    <lineage>
        <taxon>Bacteria</taxon>
        <taxon>Pseudomonadati</taxon>
        <taxon>Bacteroidota</taxon>
        <taxon>Cytophagia</taxon>
        <taxon>Cytophagales</taxon>
        <taxon>Spirosomataceae</taxon>
        <taxon>Dyadobacter</taxon>
    </lineage>
</organism>
<evidence type="ECO:0000256" key="1">
    <source>
        <dbReference type="SAM" id="Phobius"/>
    </source>
</evidence>
<dbReference type="InterPro" id="IPR021354">
    <property type="entry name" value="DUF2975"/>
</dbReference>
<gene>
    <name evidence="2" type="ORF">DSL64_22840</name>
</gene>
<reference evidence="2 3" key="1">
    <citation type="submission" date="2018-07" db="EMBL/GenBank/DDBJ databases">
        <title>Dyadobacter roseus sp. nov., isolated from rose rhizosphere soil.</title>
        <authorList>
            <person name="Chen L."/>
        </authorList>
    </citation>
    <scope>NUCLEOTIDE SEQUENCE [LARGE SCALE GENOMIC DNA]</scope>
    <source>
        <strain evidence="2 3">RS19</strain>
    </source>
</reference>
<keyword evidence="1" id="KW-0812">Transmembrane</keyword>
<comment type="caution">
    <text evidence="2">The sequence shown here is derived from an EMBL/GenBank/DDBJ whole genome shotgun (WGS) entry which is preliminary data.</text>
</comment>
<dbReference type="Proteomes" id="UP000256373">
    <property type="component" value="Unassembled WGS sequence"/>
</dbReference>
<keyword evidence="1" id="KW-1133">Transmembrane helix</keyword>
<dbReference type="EMBL" id="QNUL01000025">
    <property type="protein sequence ID" value="REA57774.1"/>
    <property type="molecule type" value="Genomic_DNA"/>
</dbReference>
<evidence type="ECO:0000313" key="3">
    <source>
        <dbReference type="Proteomes" id="UP000256373"/>
    </source>
</evidence>
<evidence type="ECO:0008006" key="4">
    <source>
        <dbReference type="Google" id="ProtNLM"/>
    </source>
</evidence>
<feature type="transmembrane region" description="Helical" evidence="1">
    <location>
        <begin position="12"/>
        <end position="35"/>
    </location>
</feature>